<feature type="domain" description="TonB-dependent receptor plug" evidence="6">
    <location>
        <begin position="226"/>
        <end position="330"/>
    </location>
</feature>
<protein>
    <submittedName>
        <fullName evidence="7">TonB-dependent receptor</fullName>
    </submittedName>
</protein>
<dbReference type="GO" id="GO:0009279">
    <property type="term" value="C:cell outer membrane"/>
    <property type="evidence" value="ECO:0007669"/>
    <property type="project" value="UniProtKB-SubCell"/>
</dbReference>
<comment type="similarity">
    <text evidence="4">Belongs to the TonB-dependent receptor family.</text>
</comment>
<dbReference type="InterPro" id="IPR012910">
    <property type="entry name" value="Plug_dom"/>
</dbReference>
<dbReference type="Gene3D" id="2.170.130.10">
    <property type="entry name" value="TonB-dependent receptor, plug domain"/>
    <property type="match status" value="1"/>
</dbReference>
<proteinExistence type="inferred from homology"/>
<dbReference type="NCBIfam" id="TIGR01782">
    <property type="entry name" value="TonB-Xanth-Caul"/>
    <property type="match status" value="1"/>
</dbReference>
<dbReference type="InterPro" id="IPR036942">
    <property type="entry name" value="Beta-barrel_TonB_sf"/>
</dbReference>
<evidence type="ECO:0000313" key="7">
    <source>
        <dbReference type="EMBL" id="PRX53841.1"/>
    </source>
</evidence>
<organism evidence="7 8">
    <name type="scientific">Flagellimonas meridianipacifica</name>
    <dbReference type="NCBI Taxonomy" id="1080225"/>
    <lineage>
        <taxon>Bacteria</taxon>
        <taxon>Pseudomonadati</taxon>
        <taxon>Bacteroidota</taxon>
        <taxon>Flavobacteriia</taxon>
        <taxon>Flavobacteriales</taxon>
        <taxon>Flavobacteriaceae</taxon>
        <taxon>Flagellimonas</taxon>
    </lineage>
</organism>
<evidence type="ECO:0000256" key="1">
    <source>
        <dbReference type="ARBA" id="ARBA00004442"/>
    </source>
</evidence>
<keyword evidence="3" id="KW-0998">Cell outer membrane</keyword>
<evidence type="ECO:0000256" key="2">
    <source>
        <dbReference type="ARBA" id="ARBA00023136"/>
    </source>
</evidence>
<dbReference type="PANTHER" id="PTHR40980:SF4">
    <property type="entry name" value="TONB-DEPENDENT RECEPTOR-LIKE BETA-BARREL DOMAIN-CONTAINING PROTEIN"/>
    <property type="match status" value="1"/>
</dbReference>
<reference evidence="7 8" key="1">
    <citation type="submission" date="2018-03" db="EMBL/GenBank/DDBJ databases">
        <title>Genomic Encyclopedia of Archaeal and Bacterial Type Strains, Phase II (KMG-II): from individual species to whole genera.</title>
        <authorList>
            <person name="Goeker M."/>
        </authorList>
    </citation>
    <scope>NUCLEOTIDE SEQUENCE [LARGE SCALE GENOMIC DNA]</scope>
    <source>
        <strain evidence="7 8">DSM 25027</strain>
    </source>
</reference>
<dbReference type="Proteomes" id="UP000237640">
    <property type="component" value="Unassembled WGS sequence"/>
</dbReference>
<name>A0A2T0M8L4_9FLAO</name>
<gene>
    <name evidence="7" type="ORF">CLV81_2229</name>
</gene>
<keyword evidence="8" id="KW-1185">Reference proteome</keyword>
<evidence type="ECO:0000256" key="3">
    <source>
        <dbReference type="ARBA" id="ARBA00023237"/>
    </source>
</evidence>
<dbReference type="InterPro" id="IPR037066">
    <property type="entry name" value="Plug_dom_sf"/>
</dbReference>
<dbReference type="InterPro" id="IPR010104">
    <property type="entry name" value="TonB_rcpt_bac"/>
</dbReference>
<comment type="subcellular location">
    <subcellularLocation>
        <location evidence="1 4">Cell outer membrane</location>
    </subcellularLocation>
</comment>
<comment type="caution">
    <text evidence="7">The sequence shown here is derived from an EMBL/GenBank/DDBJ whole genome shotgun (WGS) entry which is preliminary data.</text>
</comment>
<keyword evidence="7" id="KW-0675">Receptor</keyword>
<feature type="domain" description="TonB-dependent receptor-like beta-barrel" evidence="5">
    <location>
        <begin position="589"/>
        <end position="991"/>
    </location>
</feature>
<dbReference type="SUPFAM" id="SSF56935">
    <property type="entry name" value="Porins"/>
    <property type="match status" value="1"/>
</dbReference>
<dbReference type="InterPro" id="IPR000531">
    <property type="entry name" value="Beta-barrel_TonB"/>
</dbReference>
<dbReference type="EMBL" id="PVYX01000002">
    <property type="protein sequence ID" value="PRX53841.1"/>
    <property type="molecule type" value="Genomic_DNA"/>
</dbReference>
<dbReference type="Pfam" id="PF07715">
    <property type="entry name" value="Plug"/>
    <property type="match status" value="1"/>
</dbReference>
<sequence length="1024" mass="117254">MFYKKKWCDFPHNSLKFIVTFFLCCSTSITHSQETKYLSKDSTSLRKAIRLIERNEPYHFFYNSTIIDGRKRVFLKPYSNIRELLDGLFKDSTVGYRILDNTIVLFREDKSQLPNTMEESLWTVRFRIFDGLSNEPLLGALVQSENKRISGVSNHEGTLSISFYSEKDELPLNVRYLGYRSIDTLISLSKVSKSISLALIPETFELSEVIVNARVKKNLKEVNAQKNAINQIQVLASDTKDRLPDQNMGEALQRMTGTTIGRSYGEGNTVAIRGTPISYTTIQYNGENLPTTEIDGRRNTIVAGIGVDQSENVQVIKTKTPDTDGDAIGGSVNLIPVFSLSKELALKAELGSGYNNLSKGYNLTGMLTLEKRYLVNEKYPEGRLGIKVGGNYYRTDNGRDRLEIDWDRKTLSDGNQSILINNYNWRDLQNERTRSGYNTSIDYKLRGNGRLYAHLMYNNLTDDEIRNRIRYRPLQGNYVNATRVDDARVERDLRDRRKIRKNTSVNLGIDSYIGNWKFDASFFYTMTDRTDESIRATFEFEDVDLLLSEVNTDYPKVNGAMVDLDDVSLYTLESIRPSDLRSVTGENLVFRMDFKKPINTFFGKGELQTGLKYRKLKNGRQRWVSIYENSSSDPLNLSTTSISVPDNDFMQGNLNFDSRIDTGTLVDYFNENQTEFSVNQNRSARVISEFFTRAEEDIMAAYAMATFKGRSWDVLTGLRLEKNRGTYRANEVVTNNDGSPVINPIVSQKEYTIPLPNFQVKYELSERSQARFALTNGFTRPEYNSVSPSRVIDIEDREVFLGNPNLNPTRSINLDLAYEYYLGDIGYVSASGFYKRITDFIYQIDRTVVGDEWENADNFIDYELTSFENGEYANLWGLELTAQTRLNFLPGFLKYFSVSGNISLTHSEAVAERGEVFRLPGQAQNFGNMILSYNKKGFSAGLAFNYIDDFVFSIGNTREEDFLFDSRYQIDANISQNIGKHFKIYAEGINLSDQPLRGFFGSDQRVSELEVYSWWVRFGIGYKF</sequence>
<evidence type="ECO:0000256" key="4">
    <source>
        <dbReference type="RuleBase" id="RU003357"/>
    </source>
</evidence>
<dbReference type="Gene3D" id="2.40.170.20">
    <property type="entry name" value="TonB-dependent receptor, beta-barrel domain"/>
    <property type="match status" value="1"/>
</dbReference>
<dbReference type="AlphaFoldDB" id="A0A2T0M8L4"/>
<keyword evidence="2 4" id="KW-0472">Membrane</keyword>
<evidence type="ECO:0000313" key="8">
    <source>
        <dbReference type="Proteomes" id="UP000237640"/>
    </source>
</evidence>
<evidence type="ECO:0000259" key="5">
    <source>
        <dbReference type="Pfam" id="PF00593"/>
    </source>
</evidence>
<dbReference type="PANTHER" id="PTHR40980">
    <property type="entry name" value="PLUG DOMAIN-CONTAINING PROTEIN"/>
    <property type="match status" value="1"/>
</dbReference>
<accession>A0A2T0M8L4</accession>
<evidence type="ECO:0000259" key="6">
    <source>
        <dbReference type="Pfam" id="PF07715"/>
    </source>
</evidence>
<keyword evidence="4" id="KW-0798">TonB box</keyword>
<dbReference type="Pfam" id="PF00593">
    <property type="entry name" value="TonB_dep_Rec_b-barrel"/>
    <property type="match status" value="1"/>
</dbReference>